<name>A0A4Y2N3X2_ARAVE</name>
<dbReference type="OrthoDB" id="9996331at2759"/>
<protein>
    <submittedName>
        <fullName evidence="2">Transposable element Tcb1 transposase</fullName>
    </submittedName>
</protein>
<dbReference type="EMBL" id="BGPR01008477">
    <property type="protein sequence ID" value="GBN34095.1"/>
    <property type="molecule type" value="Genomic_DNA"/>
</dbReference>
<proteinExistence type="predicted"/>
<dbReference type="Pfam" id="PF13358">
    <property type="entry name" value="DDE_3"/>
    <property type="match status" value="1"/>
</dbReference>
<dbReference type="Proteomes" id="UP000499080">
    <property type="component" value="Unassembled WGS sequence"/>
</dbReference>
<dbReference type="InterPro" id="IPR036397">
    <property type="entry name" value="RNaseH_sf"/>
</dbReference>
<evidence type="ECO:0000313" key="2">
    <source>
        <dbReference type="EMBL" id="GBN34095.1"/>
    </source>
</evidence>
<sequence>MLINQLIKSTNFFFPYGTGIFQDDNANIHRTIIIQNWFREHEDSFPYMNWPPQTPDFNPIENLWDILEHRLRGGSFLPSSVQCLSGKLLQIWTTISTETIQNLIETMPRRMRAIIRAKGGPTKY</sequence>
<comment type="caution">
    <text evidence="2">The sequence shown here is derived from an EMBL/GenBank/DDBJ whole genome shotgun (WGS) entry which is preliminary data.</text>
</comment>
<dbReference type="AlphaFoldDB" id="A0A4Y2N3X2"/>
<gene>
    <name evidence="2" type="primary">TCB1_185</name>
    <name evidence="2" type="ORF">AVEN_202420_1</name>
</gene>
<dbReference type="GO" id="GO:0003676">
    <property type="term" value="F:nucleic acid binding"/>
    <property type="evidence" value="ECO:0007669"/>
    <property type="project" value="InterPro"/>
</dbReference>
<feature type="domain" description="Tc1-like transposase DDE" evidence="1">
    <location>
        <begin position="24"/>
        <end position="76"/>
    </location>
</feature>
<dbReference type="Gene3D" id="3.30.420.10">
    <property type="entry name" value="Ribonuclease H-like superfamily/Ribonuclease H"/>
    <property type="match status" value="1"/>
</dbReference>
<dbReference type="InterPro" id="IPR038717">
    <property type="entry name" value="Tc1-like_DDE_dom"/>
</dbReference>
<evidence type="ECO:0000313" key="3">
    <source>
        <dbReference type="Proteomes" id="UP000499080"/>
    </source>
</evidence>
<evidence type="ECO:0000259" key="1">
    <source>
        <dbReference type="Pfam" id="PF13358"/>
    </source>
</evidence>
<organism evidence="2 3">
    <name type="scientific">Araneus ventricosus</name>
    <name type="common">Orbweaver spider</name>
    <name type="synonym">Epeira ventricosa</name>
    <dbReference type="NCBI Taxonomy" id="182803"/>
    <lineage>
        <taxon>Eukaryota</taxon>
        <taxon>Metazoa</taxon>
        <taxon>Ecdysozoa</taxon>
        <taxon>Arthropoda</taxon>
        <taxon>Chelicerata</taxon>
        <taxon>Arachnida</taxon>
        <taxon>Araneae</taxon>
        <taxon>Araneomorphae</taxon>
        <taxon>Entelegynae</taxon>
        <taxon>Araneoidea</taxon>
        <taxon>Araneidae</taxon>
        <taxon>Araneus</taxon>
    </lineage>
</organism>
<reference evidence="2 3" key="1">
    <citation type="journal article" date="2019" name="Sci. Rep.">
        <title>Orb-weaving spider Araneus ventricosus genome elucidates the spidroin gene catalogue.</title>
        <authorList>
            <person name="Kono N."/>
            <person name="Nakamura H."/>
            <person name="Ohtoshi R."/>
            <person name="Moran D.A.P."/>
            <person name="Shinohara A."/>
            <person name="Yoshida Y."/>
            <person name="Fujiwara M."/>
            <person name="Mori M."/>
            <person name="Tomita M."/>
            <person name="Arakawa K."/>
        </authorList>
    </citation>
    <scope>NUCLEOTIDE SEQUENCE [LARGE SCALE GENOMIC DNA]</scope>
</reference>
<accession>A0A4Y2N3X2</accession>
<keyword evidence="3" id="KW-1185">Reference proteome</keyword>